<dbReference type="GO" id="GO:0005096">
    <property type="term" value="F:GTPase activator activity"/>
    <property type="evidence" value="ECO:0007669"/>
    <property type="project" value="UniProtKB-KW"/>
</dbReference>
<dbReference type="GO" id="GO:0005634">
    <property type="term" value="C:nucleus"/>
    <property type="evidence" value="ECO:0007669"/>
    <property type="project" value="TreeGrafter"/>
</dbReference>
<dbReference type="GO" id="GO:0005829">
    <property type="term" value="C:cytosol"/>
    <property type="evidence" value="ECO:0007669"/>
    <property type="project" value="TreeGrafter"/>
</dbReference>
<evidence type="ECO:0000313" key="5">
    <source>
        <dbReference type="EMBL" id="CAF1386191.1"/>
    </source>
</evidence>
<organism evidence="5 8">
    <name type="scientific">Didymodactylos carnosus</name>
    <dbReference type="NCBI Taxonomy" id="1234261"/>
    <lineage>
        <taxon>Eukaryota</taxon>
        <taxon>Metazoa</taxon>
        <taxon>Spiralia</taxon>
        <taxon>Gnathifera</taxon>
        <taxon>Rotifera</taxon>
        <taxon>Eurotatoria</taxon>
        <taxon>Bdelloidea</taxon>
        <taxon>Philodinida</taxon>
        <taxon>Philodinidae</taxon>
        <taxon>Didymodactylos</taxon>
    </lineage>
</organism>
<reference evidence="5" key="1">
    <citation type="submission" date="2021-02" db="EMBL/GenBank/DDBJ databases">
        <authorList>
            <person name="Nowell W R."/>
        </authorList>
    </citation>
    <scope>NUCLEOTIDE SEQUENCE</scope>
</reference>
<dbReference type="InterPro" id="IPR032675">
    <property type="entry name" value="LRR_dom_sf"/>
</dbReference>
<dbReference type="InterPro" id="IPR001611">
    <property type="entry name" value="Leu-rich_rpt"/>
</dbReference>
<dbReference type="SMART" id="SM00368">
    <property type="entry name" value="LRR_RI"/>
    <property type="match status" value="4"/>
</dbReference>
<comment type="caution">
    <text evidence="5">The sequence shown here is derived from an EMBL/GenBank/DDBJ whole genome shotgun (WGS) entry which is preliminary data.</text>
</comment>
<dbReference type="GO" id="GO:0048471">
    <property type="term" value="C:perinuclear region of cytoplasm"/>
    <property type="evidence" value="ECO:0007669"/>
    <property type="project" value="TreeGrafter"/>
</dbReference>
<dbReference type="EMBL" id="CAJOBC010082117">
    <property type="protein sequence ID" value="CAF4281202.1"/>
    <property type="molecule type" value="Genomic_DNA"/>
</dbReference>
<evidence type="ECO:0000313" key="8">
    <source>
        <dbReference type="Proteomes" id="UP000663829"/>
    </source>
</evidence>
<keyword evidence="1" id="KW-0343">GTPase activation</keyword>
<sequence length="267" mass="29450">MSSEYLNLEEDTYSDSAYQEYKQGDDLVEWIKTHKTQEYVHLDSKNLNNDQVKVIVNELKANKQWKYVNLSDNKILGGTSGQYLADALMVNEGLETLDLSKTSLLDEGLQLISRSLKMNTKTHLSELTLVGNGITDVGCQYISEMLMENIALHNLYLDNNLIGDAGLTSLAVAVKINNTNSNPGLSHVSIKNNKISDNSVNIIIDLFENSRLDQLILDGNEISAEGIKRLRLVFADKLYAENLISLSRNPPEAGGVQGGGYALGLKG</sequence>
<dbReference type="AlphaFoldDB" id="A0A815JZY6"/>
<dbReference type="OrthoDB" id="537968at2759"/>
<protein>
    <recommendedName>
        <fullName evidence="9">RNI-like protein</fullName>
    </recommendedName>
</protein>
<dbReference type="SUPFAM" id="SSF52047">
    <property type="entry name" value="RNI-like"/>
    <property type="match status" value="1"/>
</dbReference>
<dbReference type="EMBL" id="CAJOBA010038079">
    <property type="protein sequence ID" value="CAF4054706.1"/>
    <property type="molecule type" value="Genomic_DNA"/>
</dbReference>
<keyword evidence="3" id="KW-0677">Repeat</keyword>
<dbReference type="InterPro" id="IPR027038">
    <property type="entry name" value="RanGap"/>
</dbReference>
<evidence type="ECO:0000313" key="4">
    <source>
        <dbReference type="EMBL" id="CAF1246971.1"/>
    </source>
</evidence>
<gene>
    <name evidence="5" type="ORF">GPM918_LOCUS32569</name>
    <name evidence="4" type="ORF">OVA965_LOCUS26093</name>
    <name evidence="7" type="ORF">SRO942_LOCUS33240</name>
    <name evidence="6" type="ORF">TMI583_LOCUS26834</name>
</gene>
<dbReference type="Pfam" id="PF13516">
    <property type="entry name" value="LRR_6"/>
    <property type="match status" value="1"/>
</dbReference>
<dbReference type="Gene3D" id="3.80.10.10">
    <property type="entry name" value="Ribonuclease Inhibitor"/>
    <property type="match status" value="3"/>
</dbReference>
<evidence type="ECO:0000256" key="3">
    <source>
        <dbReference type="ARBA" id="ARBA00022737"/>
    </source>
</evidence>
<dbReference type="PANTHER" id="PTHR24113:SF12">
    <property type="entry name" value="RAN GTPASE-ACTIVATING PROTEIN 1"/>
    <property type="match status" value="1"/>
</dbReference>
<dbReference type="GO" id="GO:0006913">
    <property type="term" value="P:nucleocytoplasmic transport"/>
    <property type="evidence" value="ECO:0007669"/>
    <property type="project" value="TreeGrafter"/>
</dbReference>
<dbReference type="EMBL" id="CAJNOQ010016714">
    <property type="protein sequence ID" value="CAF1386191.1"/>
    <property type="molecule type" value="Genomic_DNA"/>
</dbReference>
<dbReference type="Proteomes" id="UP000677228">
    <property type="component" value="Unassembled WGS sequence"/>
</dbReference>
<evidence type="ECO:0000313" key="7">
    <source>
        <dbReference type="EMBL" id="CAF4281202.1"/>
    </source>
</evidence>
<dbReference type="Proteomes" id="UP000681722">
    <property type="component" value="Unassembled WGS sequence"/>
</dbReference>
<dbReference type="EMBL" id="CAJNOK010016524">
    <property type="protein sequence ID" value="CAF1246971.1"/>
    <property type="molecule type" value="Genomic_DNA"/>
</dbReference>
<evidence type="ECO:0000256" key="1">
    <source>
        <dbReference type="ARBA" id="ARBA00022468"/>
    </source>
</evidence>
<accession>A0A815JZY6</accession>
<keyword evidence="8" id="KW-1185">Reference proteome</keyword>
<dbReference type="GO" id="GO:0031267">
    <property type="term" value="F:small GTPase binding"/>
    <property type="evidence" value="ECO:0007669"/>
    <property type="project" value="TreeGrafter"/>
</dbReference>
<dbReference type="Proteomes" id="UP000682733">
    <property type="component" value="Unassembled WGS sequence"/>
</dbReference>
<keyword evidence="2" id="KW-0433">Leucine-rich repeat</keyword>
<evidence type="ECO:0000256" key="2">
    <source>
        <dbReference type="ARBA" id="ARBA00022614"/>
    </source>
</evidence>
<evidence type="ECO:0000313" key="6">
    <source>
        <dbReference type="EMBL" id="CAF4054706.1"/>
    </source>
</evidence>
<dbReference type="Proteomes" id="UP000663829">
    <property type="component" value="Unassembled WGS sequence"/>
</dbReference>
<dbReference type="PANTHER" id="PTHR24113">
    <property type="entry name" value="RAN GTPASE-ACTIVATING PROTEIN 1"/>
    <property type="match status" value="1"/>
</dbReference>
<evidence type="ECO:0008006" key="9">
    <source>
        <dbReference type="Google" id="ProtNLM"/>
    </source>
</evidence>
<name>A0A815JZY6_9BILA</name>
<proteinExistence type="predicted"/>